<dbReference type="Gene3D" id="3.30.710.10">
    <property type="entry name" value="Potassium Channel Kv1.1, Chain A"/>
    <property type="match status" value="1"/>
</dbReference>
<dbReference type="EMBL" id="JAACJP010000007">
    <property type="protein sequence ID" value="KAF5383072.1"/>
    <property type="molecule type" value="Genomic_DNA"/>
</dbReference>
<protein>
    <recommendedName>
        <fullName evidence="4">BTB domain-containing protein</fullName>
    </recommendedName>
</protein>
<dbReference type="InterPro" id="IPR011333">
    <property type="entry name" value="SKP1/BTB/POZ_sf"/>
</dbReference>
<evidence type="ECO:0000313" key="2">
    <source>
        <dbReference type="EMBL" id="KAF5383072.1"/>
    </source>
</evidence>
<evidence type="ECO:0008006" key="4">
    <source>
        <dbReference type="Google" id="ProtNLM"/>
    </source>
</evidence>
<keyword evidence="3" id="KW-1185">Reference proteome</keyword>
<comment type="caution">
    <text evidence="2">The sequence shown here is derived from an EMBL/GenBank/DDBJ whole genome shotgun (WGS) entry which is preliminary data.</text>
</comment>
<gene>
    <name evidence="2" type="ORF">D9615_005068</name>
</gene>
<proteinExistence type="predicted"/>
<feature type="compositionally biased region" description="Acidic residues" evidence="1">
    <location>
        <begin position="244"/>
        <end position="253"/>
    </location>
</feature>
<dbReference type="Proteomes" id="UP000565441">
    <property type="component" value="Unassembled WGS sequence"/>
</dbReference>
<feature type="region of interest" description="Disordered" evidence="1">
    <location>
        <begin position="244"/>
        <end position="274"/>
    </location>
</feature>
<reference evidence="2 3" key="1">
    <citation type="journal article" date="2020" name="ISME J.">
        <title>Uncovering the hidden diversity of litter-decomposition mechanisms in mushroom-forming fungi.</title>
        <authorList>
            <person name="Floudas D."/>
            <person name="Bentzer J."/>
            <person name="Ahren D."/>
            <person name="Johansson T."/>
            <person name="Persson P."/>
            <person name="Tunlid A."/>
        </authorList>
    </citation>
    <scope>NUCLEOTIDE SEQUENCE [LARGE SCALE GENOMIC DNA]</scope>
    <source>
        <strain evidence="2 3">CBS 661.87</strain>
    </source>
</reference>
<evidence type="ECO:0000313" key="3">
    <source>
        <dbReference type="Proteomes" id="UP000565441"/>
    </source>
</evidence>
<dbReference type="OrthoDB" id="6359816at2759"/>
<feature type="compositionally biased region" description="Basic residues" evidence="1">
    <location>
        <begin position="259"/>
        <end position="268"/>
    </location>
</feature>
<evidence type="ECO:0000256" key="1">
    <source>
        <dbReference type="SAM" id="MobiDB-lite"/>
    </source>
</evidence>
<dbReference type="AlphaFoldDB" id="A0A8H5HH16"/>
<organism evidence="2 3">
    <name type="scientific">Tricholomella constricta</name>
    <dbReference type="NCBI Taxonomy" id="117010"/>
    <lineage>
        <taxon>Eukaryota</taxon>
        <taxon>Fungi</taxon>
        <taxon>Dikarya</taxon>
        <taxon>Basidiomycota</taxon>
        <taxon>Agaricomycotina</taxon>
        <taxon>Agaricomycetes</taxon>
        <taxon>Agaricomycetidae</taxon>
        <taxon>Agaricales</taxon>
        <taxon>Tricholomatineae</taxon>
        <taxon>Lyophyllaceae</taxon>
        <taxon>Tricholomella</taxon>
    </lineage>
</organism>
<name>A0A8H5HH16_9AGAR</name>
<sequence length="509" mass="56446">MERLLNDEWSLGTNPSSITSTFKLPVVNGHSLSIDKGPIFTGSCGLGWRFVVSAINGDAHVQSWGAMQIHQKTIYEISLDPHHILATNLAQLSTSITVENLSLRTKGSSTISLRTSSERTLLATYFSIQDFTGDASITIKVEFNPSFNMLRTSEPVVPKLQHALESSLMGHEIGDTKFYLFTRRASQVETVVCDPQLICANASLLRGSCEYLDKLLDGDNPEKSVLGHQLHSDAQASYDYFSDSDLEDPECDDAEHQKVSKNKGRGKQKATPQHRAIVADDERVIFLDDIAFETWKSLVFYFYTRKIHFKPLSSCNKPLKPKSDAVDGPPMCSPKSMYRLAHKMGIPELQALALKAIAGNLSEHNILTEVFSSFTSKYPKVQEIEVEALMRLLTPVVFEQFLQKMKAVVEGRLPFCYDVLAAVMHKIYDSGVGREEGTSSGDSMATTPIQSSITVPDHEKERAHTAIGLNAKSTMAEIQWGEALLPSPAPLVKGRPGVRKIRDEDWVVE</sequence>
<accession>A0A8H5HH16</accession>